<proteinExistence type="predicted"/>
<reference evidence="1" key="1">
    <citation type="submission" date="2024-06" db="EMBL/GenBank/DDBJ databases">
        <authorList>
            <person name="Logan R."/>
            <person name="Biratu M.A."/>
            <person name="Chestnut P.R."/>
            <person name="Colombo E.M."/>
            <person name="Cuello R.A."/>
            <person name="Duno H.C."/>
            <person name="Karki J."/>
            <person name="Magloire W.D."/>
            <person name="Pozar I.R."/>
            <person name="Rearick M.C."/>
            <person name="Reed J.M."/>
            <person name="Waterman M.J.F."/>
        </authorList>
    </citation>
    <scope>NUCLEOTIDE SEQUENCE</scope>
</reference>
<organism evidence="1">
    <name type="scientific">Microbacterium phage Judebell</name>
    <dbReference type="NCBI Taxonomy" id="3230835"/>
    <lineage>
        <taxon>Viruses</taxon>
        <taxon>Duplodnaviria</taxon>
        <taxon>Heunggongvirae</taxon>
        <taxon>Uroviricota</taxon>
        <taxon>Caudoviricetes</taxon>
        <taxon>Squashvirus</taxon>
    </lineage>
</organism>
<evidence type="ECO:0000313" key="1">
    <source>
        <dbReference type="EMBL" id="XCG97281.1"/>
    </source>
</evidence>
<dbReference type="EMBL" id="PP946909">
    <property type="protein sequence ID" value="XCG97281.1"/>
    <property type="molecule type" value="Genomic_DNA"/>
</dbReference>
<name>A0AAU8EFB8_9CAUD</name>
<accession>A0AAU8EFB8</accession>
<protein>
    <submittedName>
        <fullName evidence="1">Uncharacterized protein</fullName>
    </submittedName>
</protein>
<sequence>MRYRIHFTLADGTEDSVVVSGGSVEAIRDRADEEVARRGGRDPWSEPA</sequence>